<dbReference type="AlphaFoldDB" id="A0A1C7F9N5"/>
<dbReference type="GeneID" id="96873555"/>
<dbReference type="EMBL" id="CP016414">
    <property type="protein sequence ID" value="ANU36591.1"/>
    <property type="molecule type" value="Genomic_DNA"/>
</dbReference>
<dbReference type="PATRIC" id="fig|45658.7.peg.1445"/>
<evidence type="ECO:0000313" key="2">
    <source>
        <dbReference type="Proteomes" id="UP000092528"/>
    </source>
</evidence>
<protein>
    <submittedName>
        <fullName evidence="1">Uncharacterized protein</fullName>
    </submittedName>
</protein>
<dbReference type="STRING" id="45658.VSVS12_01844"/>
<dbReference type="RefSeq" id="WP_065545350.1">
    <property type="nucleotide sequence ID" value="NZ_CP016414.1"/>
</dbReference>
<organism evidence="1 2">
    <name type="scientific">Vibrio scophthalmi</name>
    <dbReference type="NCBI Taxonomy" id="45658"/>
    <lineage>
        <taxon>Bacteria</taxon>
        <taxon>Pseudomonadati</taxon>
        <taxon>Pseudomonadota</taxon>
        <taxon>Gammaproteobacteria</taxon>
        <taxon>Vibrionales</taxon>
        <taxon>Vibrionaceae</taxon>
        <taxon>Vibrio</taxon>
    </lineage>
</organism>
<name>A0A1C7F9N5_9VIBR</name>
<dbReference type="Proteomes" id="UP000092528">
    <property type="component" value="Chromosome 1"/>
</dbReference>
<sequence length="320" mass="37419">MKIAAEYLKRYDEVVAKRFERFGEYFPFRTWDELQKDNRDVFDQYIKDTQCDKKKVSQYLRTLSDSLDPLSFYLSFQQQDCQLLNNALYQSSRRRLLSSAITGSGTDHSIFYDALLSAFACNDFTVFRHFFPQQLPFTQYPFYNSPAMNLLKVMYYREVEQESVVLEKANKFLSKKSAILDKAVIQYLVALLGRDADKASQALEQACAGWQKSRLTDRLGKCFADQIHGLYYFARFIDSDFFATLTPPNHSCFCKEFDEWQAANHYPKGELFYQYPEEMAGINDIFTAPIPDVSLIEYKKNNYYKDEEAFLQNLVTAVAR</sequence>
<evidence type="ECO:0000313" key="1">
    <source>
        <dbReference type="EMBL" id="ANU36591.1"/>
    </source>
</evidence>
<keyword evidence="2" id="KW-1185">Reference proteome</keyword>
<reference evidence="1 2" key="1">
    <citation type="submission" date="2016-07" db="EMBL/GenBank/DDBJ databases">
        <title>Genome sequencing of Vibrio scophthalmi strain VS-05, an isolated from Paralichthys olivaceus.</title>
        <authorList>
            <person name="Han H.-J."/>
        </authorList>
    </citation>
    <scope>NUCLEOTIDE SEQUENCE [LARGE SCALE GENOMIC DNA]</scope>
    <source>
        <strain evidence="1 2">VS-05</strain>
    </source>
</reference>
<accession>A0A1C7F9N5</accession>
<proteinExistence type="predicted"/>
<gene>
    <name evidence="1" type="ORF">VSVS05_01466</name>
</gene>